<dbReference type="AlphaFoldDB" id="A0A918NFS1"/>
<name>A0A918NFS1_9GAMM</name>
<dbReference type="Proteomes" id="UP000626148">
    <property type="component" value="Unassembled WGS sequence"/>
</dbReference>
<dbReference type="RefSeq" id="WP_189611090.1">
    <property type="nucleotide sequence ID" value="NZ_BMXR01000009.1"/>
</dbReference>
<keyword evidence="2" id="KW-1185">Reference proteome</keyword>
<protein>
    <submittedName>
        <fullName evidence="1">Uncharacterized protein</fullName>
    </submittedName>
</protein>
<reference evidence="1" key="1">
    <citation type="journal article" date="2014" name="Int. J. Syst. Evol. Microbiol.">
        <title>Complete genome sequence of Corynebacterium casei LMG S-19264T (=DSM 44701T), isolated from a smear-ripened cheese.</title>
        <authorList>
            <consortium name="US DOE Joint Genome Institute (JGI-PGF)"/>
            <person name="Walter F."/>
            <person name="Albersmeier A."/>
            <person name="Kalinowski J."/>
            <person name="Ruckert C."/>
        </authorList>
    </citation>
    <scope>NUCLEOTIDE SEQUENCE</scope>
    <source>
        <strain evidence="1">KCTC 22169</strain>
    </source>
</reference>
<proteinExistence type="predicted"/>
<gene>
    <name evidence="1" type="ORF">GCM10007392_34970</name>
</gene>
<organism evidence="1 2">
    <name type="scientific">Saccharospirillum salsuginis</name>
    <dbReference type="NCBI Taxonomy" id="418750"/>
    <lineage>
        <taxon>Bacteria</taxon>
        <taxon>Pseudomonadati</taxon>
        <taxon>Pseudomonadota</taxon>
        <taxon>Gammaproteobacteria</taxon>
        <taxon>Oceanospirillales</taxon>
        <taxon>Saccharospirillaceae</taxon>
        <taxon>Saccharospirillum</taxon>
    </lineage>
</organism>
<dbReference type="EMBL" id="BMXR01000009">
    <property type="protein sequence ID" value="GGX64266.1"/>
    <property type="molecule type" value="Genomic_DNA"/>
</dbReference>
<accession>A0A918NFS1</accession>
<sequence>MRRVPLDKIFLQPGVHLHWLRLAGTVRFEVGAELASRFDEVWRAFEIEGCPAPTTFLEGHPLSEDDFLFALFAGAVHAREQMPEFWVEIEPDAVVWHGAFD</sequence>
<reference evidence="1" key="2">
    <citation type="submission" date="2020-09" db="EMBL/GenBank/DDBJ databases">
        <authorList>
            <person name="Sun Q."/>
            <person name="Kim S."/>
        </authorList>
    </citation>
    <scope>NUCLEOTIDE SEQUENCE</scope>
    <source>
        <strain evidence="1">KCTC 22169</strain>
    </source>
</reference>
<evidence type="ECO:0000313" key="2">
    <source>
        <dbReference type="Proteomes" id="UP000626148"/>
    </source>
</evidence>
<comment type="caution">
    <text evidence="1">The sequence shown here is derived from an EMBL/GenBank/DDBJ whole genome shotgun (WGS) entry which is preliminary data.</text>
</comment>
<evidence type="ECO:0000313" key="1">
    <source>
        <dbReference type="EMBL" id="GGX64266.1"/>
    </source>
</evidence>